<organism evidence="4 5">
    <name type="scientific">Rhizopus stolonifer</name>
    <name type="common">Rhizopus nigricans</name>
    <dbReference type="NCBI Taxonomy" id="4846"/>
    <lineage>
        <taxon>Eukaryota</taxon>
        <taxon>Fungi</taxon>
        <taxon>Fungi incertae sedis</taxon>
        <taxon>Mucoromycota</taxon>
        <taxon>Mucoromycotina</taxon>
        <taxon>Mucoromycetes</taxon>
        <taxon>Mucorales</taxon>
        <taxon>Mucorineae</taxon>
        <taxon>Rhizopodaceae</taxon>
        <taxon>Rhizopus</taxon>
    </lineage>
</organism>
<evidence type="ECO:0000313" key="4">
    <source>
        <dbReference type="EMBL" id="RCH84092.1"/>
    </source>
</evidence>
<dbReference type="STRING" id="4846.A0A367J2D1"/>
<dbReference type="EMBL" id="PJQM01004546">
    <property type="protein sequence ID" value="RCH84092.1"/>
    <property type="molecule type" value="Genomic_DNA"/>
</dbReference>
<evidence type="ECO:0000313" key="5">
    <source>
        <dbReference type="Proteomes" id="UP000253551"/>
    </source>
</evidence>
<feature type="domain" description="Acyl-CoA oxidase C-terminal" evidence="3">
    <location>
        <begin position="2"/>
        <end position="67"/>
    </location>
</feature>
<dbReference type="GO" id="GO:0005777">
    <property type="term" value="C:peroxisome"/>
    <property type="evidence" value="ECO:0007669"/>
    <property type="project" value="InterPro"/>
</dbReference>
<comment type="caution">
    <text evidence="4">The sequence shown here is derived from an EMBL/GenBank/DDBJ whole genome shotgun (WGS) entry which is preliminary data.</text>
</comment>
<reference evidence="4 5" key="1">
    <citation type="journal article" date="2018" name="G3 (Bethesda)">
        <title>Phylogenetic and Phylogenomic Definition of Rhizopus Species.</title>
        <authorList>
            <person name="Gryganskyi A.P."/>
            <person name="Golan J."/>
            <person name="Dolatabadi S."/>
            <person name="Mondo S."/>
            <person name="Robb S."/>
            <person name="Idnurm A."/>
            <person name="Muszewska A."/>
            <person name="Steczkiewicz K."/>
            <person name="Masonjones S."/>
            <person name="Liao H.L."/>
            <person name="Gajdeczka M.T."/>
            <person name="Anike F."/>
            <person name="Vuek A."/>
            <person name="Anishchenko I.M."/>
            <person name="Voigt K."/>
            <person name="de Hoog G.S."/>
            <person name="Smith M.E."/>
            <person name="Heitman J."/>
            <person name="Vilgalys R."/>
            <person name="Stajich J.E."/>
        </authorList>
    </citation>
    <scope>NUCLEOTIDE SEQUENCE [LARGE SCALE GENOMIC DNA]</scope>
    <source>
        <strain evidence="4 5">LSU 92-RS-03</strain>
    </source>
</reference>
<dbReference type="InterPro" id="IPR002655">
    <property type="entry name" value="Acyl-CoA_oxidase_C"/>
</dbReference>
<dbReference type="PANTHER" id="PTHR10909:SF250">
    <property type="entry name" value="PEROXISOMAL ACYL-COENZYME A OXIDASE 1"/>
    <property type="match status" value="1"/>
</dbReference>
<dbReference type="GO" id="GO:0033540">
    <property type="term" value="P:fatty acid beta-oxidation using acyl-CoA oxidase"/>
    <property type="evidence" value="ECO:0007669"/>
    <property type="project" value="TreeGrafter"/>
</dbReference>
<dbReference type="SUPFAM" id="SSF47203">
    <property type="entry name" value="Acyl-CoA dehydrogenase C-terminal domain-like"/>
    <property type="match status" value="1"/>
</dbReference>
<proteinExistence type="inferred from homology"/>
<dbReference type="Proteomes" id="UP000253551">
    <property type="component" value="Unassembled WGS sequence"/>
</dbReference>
<dbReference type="Pfam" id="PF01756">
    <property type="entry name" value="ACOX"/>
    <property type="match status" value="1"/>
</dbReference>
<keyword evidence="5" id="KW-1185">Reference proteome</keyword>
<comment type="similarity">
    <text evidence="1">Belongs to the acyl-CoA oxidase family.</text>
</comment>
<dbReference type="GO" id="GO:0055088">
    <property type="term" value="P:lipid homeostasis"/>
    <property type="evidence" value="ECO:0007669"/>
    <property type="project" value="TreeGrafter"/>
</dbReference>
<keyword evidence="2" id="KW-0560">Oxidoreductase</keyword>
<dbReference type="PANTHER" id="PTHR10909">
    <property type="entry name" value="ELECTRON TRANSPORT OXIDOREDUCTASE"/>
    <property type="match status" value="1"/>
</dbReference>
<protein>
    <submittedName>
        <fullName evidence="4">Acyl-coenzyme A oxidase (Acyl-CoA oxidase)</fullName>
    </submittedName>
</protein>
<evidence type="ECO:0000256" key="2">
    <source>
        <dbReference type="ARBA" id="ARBA00023002"/>
    </source>
</evidence>
<dbReference type="InterPro" id="IPR036250">
    <property type="entry name" value="AcylCo_DH-like_C"/>
</dbReference>
<sequence>TISPDDLDLVQEEYGRAISELSRDLIPLTDAFGFTDRQLNTALGRKDGRAYEALWEAVQKNPVNCDQEERTKLSNLVLEIIHRNDNLKYIQSSKL</sequence>
<gene>
    <name evidence="4" type="primary">ACOX2</name>
    <name evidence="4" type="ORF">CU098_002116</name>
</gene>
<evidence type="ECO:0000256" key="1">
    <source>
        <dbReference type="ARBA" id="ARBA00006288"/>
    </source>
</evidence>
<dbReference type="GO" id="GO:0071949">
    <property type="term" value="F:FAD binding"/>
    <property type="evidence" value="ECO:0007669"/>
    <property type="project" value="InterPro"/>
</dbReference>
<dbReference type="OrthoDB" id="538336at2759"/>
<name>A0A367J2D1_RHIST</name>
<dbReference type="AlphaFoldDB" id="A0A367J2D1"/>
<feature type="non-terminal residue" evidence="4">
    <location>
        <position position="1"/>
    </location>
</feature>
<dbReference type="GO" id="GO:0003997">
    <property type="term" value="F:acyl-CoA oxidase activity"/>
    <property type="evidence" value="ECO:0007669"/>
    <property type="project" value="InterPro"/>
</dbReference>
<evidence type="ECO:0000259" key="3">
    <source>
        <dbReference type="Pfam" id="PF01756"/>
    </source>
</evidence>
<dbReference type="InterPro" id="IPR012258">
    <property type="entry name" value="Acyl-CoA_oxidase"/>
</dbReference>
<dbReference type="GO" id="GO:0005504">
    <property type="term" value="F:fatty acid binding"/>
    <property type="evidence" value="ECO:0007669"/>
    <property type="project" value="TreeGrafter"/>
</dbReference>
<accession>A0A367J2D1</accession>